<dbReference type="Gene3D" id="1.20.120.450">
    <property type="entry name" value="dinb family like domain"/>
    <property type="match status" value="1"/>
</dbReference>
<dbReference type="SUPFAM" id="SSF109854">
    <property type="entry name" value="DinB/YfiT-like putative metalloenzymes"/>
    <property type="match status" value="1"/>
</dbReference>
<dbReference type="RefSeq" id="WP_344681605.1">
    <property type="nucleotide sequence ID" value="NZ_BAAAUX010000016.1"/>
</dbReference>
<feature type="domain" description="Mycothiol-dependent maleylpyruvate isomerase metal-binding" evidence="1">
    <location>
        <begin position="24"/>
        <end position="166"/>
    </location>
</feature>
<accession>A0ABN3VFB9</accession>
<dbReference type="Proteomes" id="UP001500979">
    <property type="component" value="Unassembled WGS sequence"/>
</dbReference>
<gene>
    <name evidence="2" type="ORF">GCM10010470_38400</name>
</gene>
<comment type="caution">
    <text evidence="2">The sequence shown here is derived from an EMBL/GenBank/DDBJ whole genome shotgun (WGS) entry which is preliminary data.</text>
</comment>
<evidence type="ECO:0000313" key="2">
    <source>
        <dbReference type="EMBL" id="GAA2799648.1"/>
    </source>
</evidence>
<protein>
    <recommendedName>
        <fullName evidence="1">Mycothiol-dependent maleylpyruvate isomerase metal-binding domain-containing protein</fullName>
    </recommendedName>
</protein>
<sequence length="262" mass="29405">MTTLVRAHDVARTDRAHAAALLSPEVDATRALLTTLSPEDWRRPTDCPRWNVHDIVGHTIGNAENFLDADLFAQRVQEGTARYPELPRLDAMNEIAAEVWRERPDSELVSEFVHRWRQLLQALPEMPEQAREQRFDTGYPDVPPVELGYVLDVILARDMWMHRVDICRAAGRTFTPHDHDRGVVEQVLRDLDDEWAGPSFELELTGLVTGDWQIGEDAPVAAVEADALGLMRSLSGRADAEVTVRRGDAGTAQAVRSARVIF</sequence>
<dbReference type="InterPro" id="IPR024344">
    <property type="entry name" value="MDMPI_metal-binding"/>
</dbReference>
<dbReference type="NCBIfam" id="TIGR03083">
    <property type="entry name" value="maleylpyruvate isomerase family mycothiol-dependent enzyme"/>
    <property type="match status" value="1"/>
</dbReference>
<evidence type="ECO:0000313" key="3">
    <source>
        <dbReference type="Proteomes" id="UP001500979"/>
    </source>
</evidence>
<dbReference type="InterPro" id="IPR034660">
    <property type="entry name" value="DinB/YfiT-like"/>
</dbReference>
<name>A0ABN3VFB9_9PSEU</name>
<evidence type="ECO:0000259" key="1">
    <source>
        <dbReference type="Pfam" id="PF11716"/>
    </source>
</evidence>
<keyword evidence="3" id="KW-1185">Reference proteome</keyword>
<proteinExistence type="predicted"/>
<organism evidence="2 3">
    <name type="scientific">Saccharopolyspora taberi</name>
    <dbReference type="NCBI Taxonomy" id="60895"/>
    <lineage>
        <taxon>Bacteria</taxon>
        <taxon>Bacillati</taxon>
        <taxon>Actinomycetota</taxon>
        <taxon>Actinomycetes</taxon>
        <taxon>Pseudonocardiales</taxon>
        <taxon>Pseudonocardiaceae</taxon>
        <taxon>Saccharopolyspora</taxon>
    </lineage>
</organism>
<dbReference type="Pfam" id="PF11716">
    <property type="entry name" value="MDMPI_N"/>
    <property type="match status" value="1"/>
</dbReference>
<dbReference type="InterPro" id="IPR017517">
    <property type="entry name" value="Maleyloyr_isom"/>
</dbReference>
<reference evidence="2 3" key="1">
    <citation type="journal article" date="2019" name="Int. J. Syst. Evol. Microbiol.">
        <title>The Global Catalogue of Microorganisms (GCM) 10K type strain sequencing project: providing services to taxonomists for standard genome sequencing and annotation.</title>
        <authorList>
            <consortium name="The Broad Institute Genomics Platform"/>
            <consortium name="The Broad Institute Genome Sequencing Center for Infectious Disease"/>
            <person name="Wu L."/>
            <person name="Ma J."/>
        </authorList>
    </citation>
    <scope>NUCLEOTIDE SEQUENCE [LARGE SCALE GENOMIC DNA]</scope>
    <source>
        <strain evidence="2 3">JCM 9383</strain>
    </source>
</reference>
<dbReference type="EMBL" id="BAAAUX010000016">
    <property type="protein sequence ID" value="GAA2799648.1"/>
    <property type="molecule type" value="Genomic_DNA"/>
</dbReference>